<evidence type="ECO:0000256" key="1">
    <source>
        <dbReference type="SAM" id="MobiDB-lite"/>
    </source>
</evidence>
<feature type="domain" description="Nucleoporin POM152 first Ig-like" evidence="5">
    <location>
        <begin position="204"/>
        <end position="313"/>
    </location>
</feature>
<dbReference type="InterPro" id="IPR056543">
    <property type="entry name" value="Ig-like_POM152_9th"/>
</dbReference>
<dbReference type="InterPro" id="IPR037701">
    <property type="entry name" value="Pom152"/>
</dbReference>
<feature type="domain" description="Nucleoporin POM152 immunoglobulin-like" evidence="2">
    <location>
        <begin position="562"/>
        <end position="664"/>
    </location>
</feature>
<evidence type="ECO:0000259" key="3">
    <source>
        <dbReference type="Pfam" id="PF24097"/>
    </source>
</evidence>
<organism evidence="7 8">
    <name type="scientific">Helicocarpus griseus UAMH5409</name>
    <dbReference type="NCBI Taxonomy" id="1447875"/>
    <lineage>
        <taxon>Eukaryota</taxon>
        <taxon>Fungi</taxon>
        <taxon>Dikarya</taxon>
        <taxon>Ascomycota</taxon>
        <taxon>Pezizomycotina</taxon>
        <taxon>Eurotiomycetes</taxon>
        <taxon>Eurotiomycetidae</taxon>
        <taxon>Onygenales</taxon>
        <taxon>Ajellomycetaceae</taxon>
        <taxon>Helicocarpus</taxon>
    </lineage>
</organism>
<proteinExistence type="predicted"/>
<evidence type="ECO:0000313" key="7">
    <source>
        <dbReference type="EMBL" id="PGG97840.1"/>
    </source>
</evidence>
<comment type="caution">
    <text evidence="7">The sequence shown here is derived from an EMBL/GenBank/DDBJ whole genome shotgun (WGS) entry which is preliminary data.</text>
</comment>
<feature type="region of interest" description="Disordered" evidence="1">
    <location>
        <begin position="1"/>
        <end position="26"/>
    </location>
</feature>
<evidence type="ECO:0000259" key="4">
    <source>
        <dbReference type="Pfam" id="PF24312"/>
    </source>
</evidence>
<dbReference type="Pfam" id="PF24312">
    <property type="entry name" value="Ig-like_POM152"/>
    <property type="match status" value="3"/>
</dbReference>
<dbReference type="Proteomes" id="UP000223968">
    <property type="component" value="Unassembled WGS sequence"/>
</dbReference>
<feature type="domain" description="Nucleoporin POM152 Ig-like" evidence="4">
    <location>
        <begin position="763"/>
        <end position="850"/>
    </location>
</feature>
<dbReference type="GO" id="GO:0006606">
    <property type="term" value="P:protein import into nucleus"/>
    <property type="evidence" value="ECO:0007669"/>
    <property type="project" value="TreeGrafter"/>
</dbReference>
<feature type="domain" description="Nucleoporin POM152 Ig-like" evidence="4">
    <location>
        <begin position="1163"/>
        <end position="1252"/>
    </location>
</feature>
<reference evidence="7 8" key="1">
    <citation type="submission" date="2017-10" db="EMBL/GenBank/DDBJ databases">
        <title>Comparative genomics in systemic dimorphic fungi from Ajellomycetaceae.</title>
        <authorList>
            <person name="Munoz J.F."/>
            <person name="Mcewen J.G."/>
            <person name="Clay O.K."/>
            <person name="Cuomo C.A."/>
        </authorList>
    </citation>
    <scope>NUCLEOTIDE SEQUENCE [LARGE SCALE GENOMIC DNA]</scope>
    <source>
        <strain evidence="7 8">UAMH5409</strain>
    </source>
</reference>
<dbReference type="GO" id="GO:0017056">
    <property type="term" value="F:structural constituent of nuclear pore"/>
    <property type="evidence" value="ECO:0007669"/>
    <property type="project" value="InterPro"/>
</dbReference>
<feature type="domain" description="Nucleoporin POM152 N-terminal transmembrane" evidence="3">
    <location>
        <begin position="69"/>
        <end position="153"/>
    </location>
</feature>
<feature type="domain" description="Nucleoporin POM152 immunoglobulin-like" evidence="2">
    <location>
        <begin position="880"/>
        <end position="970"/>
    </location>
</feature>
<dbReference type="PANTHER" id="PTHR28206">
    <property type="entry name" value="NUCLEOPORIN POM152"/>
    <property type="match status" value="1"/>
</dbReference>
<dbReference type="InterPro" id="IPR056541">
    <property type="entry name" value="Ig-like_POM152"/>
</dbReference>
<dbReference type="PANTHER" id="PTHR28206:SF1">
    <property type="entry name" value="NUCLEOPORIN POM152"/>
    <property type="match status" value="1"/>
</dbReference>
<sequence length="1263" mass="141820">MTGTPRLRSAFPQTPRTPQRYRNIDDGRQNVTPFEARLRSVRSEKATPVRLQQPVEDTNAPLIPFSVVDAPSQRLYVAAFYMALNAWRMYEYWTSSDDFDSTWLFLKWVTIDGIFLFGLPALRIPWLEWAFSTTLAVFMMHAVANAFLMFRIPIPIESWMAALVKVAYDRELSISERRVKPADILHNSSLILGKQIIHILPEGSAVLNPEQTSFCLDSQRTQVMLPIRVNQTTPITIELTRVDLESGQNETISVPSKQLKQMIKQANKGHASSDVFTPRDLLLPVKKTGIYQLQRVIDDSKLEVRRRSLDTLVAACPTAIIRASADHRCKGELSNLTLVVEGTPPLKIKYSRKVNKIDHGVSFQSIQPENFRSPLTGQGRIGPLVDRNNPDISWAQSQRIEVPLNESLSTGGEWIYSIEEVHDACGNVAKYSTASEDGDHHVAKITPQTQHFSVHERPRVSLSGCNAQSYLQVAKDRSIDLPVHFHSLGRTRADAPYTLTFSFANQATQDGNFVPPATHQVTLKSVDHKPRIQEPGWYSLTAVSSQFCSGEIFEPASCFLHNPPEPSMSLRYEKLYDKCANNSVGLLVDLDLIGTPPFRIRYNIETSTGTQARVISIDSLRSQIDFTPTEAGHYKYQFLDISDRVYQPQPLKGKVPILEQDVKPPASAQFLGPVTSRKACFGEPVSVDVLFVGEAPWELQYELVHNGKRTKHELRSENDVATLVTDDLVDGGEYTLGLTSVRDKSQCKRLLKEDIKIDVRPKRPQVAFGQIDKKRSILALEDKKVELPLRLEGVAPWTVRFQNLDYPSMPVIEKSLWNENSLVQFTKRGRYEITEVSDSTCPGSVDKGASVFEISWIPRPRITAVDGVLVEEKSSLEKREVCEGDEDLMEMRFEGTPPYTVRYEQQRRPTSGAISTSIKSLTAALGSASLQMDTSRPGDYSYKVVELGDNLYSFDQKKHAPLTITQRVNPRPSARFEQPNHIYGFCKEEGNTEEVIPIILEGVPPFSLEIGIKHHSISKPEVLSIPNINSNRHSIPIPRRYLDLGQHVISIQKVRDARGCQRTTEYEGSSVRVAISDVPTIIPLEAQTDYCVGERLSFSLSGHAPFEVYYLFDGVQRKATVPNTNFRRIAEKPGEFTITAVSDGASGKCKAHKNITKTIHEMPSVRVSQGSVSVVEIHEGGEAEIVFEFWGSPPFEFTYTRSSLDRKGKKAQILDTKHDISYEHTKTIRTSDEGSYEVVAIKDRFCSFSTQDAARSVGGRKRG</sequence>
<dbReference type="Pfam" id="PF24527">
    <property type="entry name" value="Ig-like_Pom152_9"/>
    <property type="match status" value="1"/>
</dbReference>
<protein>
    <recommendedName>
        <fullName evidence="9">Nucleoporin Pom152</fullName>
    </recommendedName>
</protein>
<evidence type="ECO:0000259" key="6">
    <source>
        <dbReference type="Pfam" id="PF24527"/>
    </source>
</evidence>
<evidence type="ECO:0000259" key="2">
    <source>
        <dbReference type="Pfam" id="PF23664"/>
    </source>
</evidence>
<keyword evidence="8" id="KW-1185">Reference proteome</keyword>
<dbReference type="GO" id="GO:0006999">
    <property type="term" value="P:nuclear pore organization"/>
    <property type="evidence" value="ECO:0007669"/>
    <property type="project" value="TreeGrafter"/>
</dbReference>
<feature type="domain" description="Nucleoporin POM152 Ig-like" evidence="4">
    <location>
        <begin position="457"/>
        <end position="558"/>
    </location>
</feature>
<dbReference type="Pfam" id="PF23664">
    <property type="entry name" value="Ig_Pom152"/>
    <property type="match status" value="2"/>
</dbReference>
<evidence type="ECO:0000259" key="5">
    <source>
        <dbReference type="Pfam" id="PF24519"/>
    </source>
</evidence>
<dbReference type="Pfam" id="PF24097">
    <property type="entry name" value="TMD_POM152"/>
    <property type="match status" value="1"/>
</dbReference>
<dbReference type="InterPro" id="IPR056542">
    <property type="entry name" value="Ig-like_POM152_1st"/>
</dbReference>
<dbReference type="OrthoDB" id="5529162at2759"/>
<dbReference type="EMBL" id="PDNB01000238">
    <property type="protein sequence ID" value="PGG97840.1"/>
    <property type="molecule type" value="Genomic_DNA"/>
</dbReference>
<dbReference type="InterPro" id="IPR056544">
    <property type="entry name" value="Ig_POM152"/>
</dbReference>
<dbReference type="GO" id="GO:0070762">
    <property type="term" value="C:nuclear pore transmembrane ring"/>
    <property type="evidence" value="ECO:0007669"/>
    <property type="project" value="TreeGrafter"/>
</dbReference>
<evidence type="ECO:0008006" key="9">
    <source>
        <dbReference type="Google" id="ProtNLM"/>
    </source>
</evidence>
<dbReference type="InterPro" id="IPR056540">
    <property type="entry name" value="TMD_POM152"/>
</dbReference>
<evidence type="ECO:0000313" key="8">
    <source>
        <dbReference type="Proteomes" id="UP000223968"/>
    </source>
</evidence>
<dbReference type="STRING" id="1447875.A0A2B7WMT1"/>
<gene>
    <name evidence="7" type="ORF">AJ79_09076</name>
</gene>
<dbReference type="Pfam" id="PF24519">
    <property type="entry name" value="Ig-like_Pom152_1"/>
    <property type="match status" value="1"/>
</dbReference>
<feature type="domain" description="Nucleoporin POM152 ninth Ig-like" evidence="6">
    <location>
        <begin position="1079"/>
        <end position="1157"/>
    </location>
</feature>
<dbReference type="AlphaFoldDB" id="A0A2B7WMT1"/>
<accession>A0A2B7WMT1</accession>
<name>A0A2B7WMT1_9EURO</name>